<sequence length="308" mass="33585">MLNQRALAYLSEVVRRGSFRRAADHLNIDVSVVSRQIKALEESLGVALLHRHSSGVQVTESGQFLVDHFQGQMSAEKAVLSKLQKLQGLVSGQVAIAVGEGFIADLVSEPLESFMTAYPGIELDVTMAGMDEAIDLVTQGHVDFALLYAPPVDAQLVCHVETKHPLDLIVPAGHPLMALRRQVFLQDIEGYPLGLMNHPFGMRHLVNAVAHQERISLRARLHTNSVAVLRNFVVSGIGVTFMPQLTVIDALDDAEIGILEMAHPALNGATAQIVSRQGRALTVSAEACLEHLRRGMRFFNSDAPRLLS</sequence>
<protein>
    <submittedName>
        <fullName evidence="6">DNA-binding transcriptional regulator, LysR family</fullName>
    </submittedName>
</protein>
<dbReference type="PROSITE" id="PS50931">
    <property type="entry name" value="HTH_LYSR"/>
    <property type="match status" value="1"/>
</dbReference>
<proteinExistence type="inferred from homology"/>
<dbReference type="RefSeq" id="WP_092523844.1">
    <property type="nucleotide sequence ID" value="NZ_FNCI01000003.1"/>
</dbReference>
<reference evidence="6 7" key="1">
    <citation type="submission" date="2016-10" db="EMBL/GenBank/DDBJ databases">
        <authorList>
            <person name="de Groot N.N."/>
        </authorList>
    </citation>
    <scope>NUCLEOTIDE SEQUENCE [LARGE SCALE GENOMIC DNA]</scope>
    <source>
        <strain evidence="6 7">BH539</strain>
    </source>
</reference>
<gene>
    <name evidence="6" type="ORF">SAMN05216571_103128</name>
</gene>
<keyword evidence="3 6" id="KW-0238">DNA-binding</keyword>
<dbReference type="EMBL" id="FNCI01000003">
    <property type="protein sequence ID" value="SDF94527.1"/>
    <property type="molecule type" value="Genomic_DNA"/>
</dbReference>
<dbReference type="Gene3D" id="1.10.10.10">
    <property type="entry name" value="Winged helix-like DNA-binding domain superfamily/Winged helix DNA-binding domain"/>
    <property type="match status" value="1"/>
</dbReference>
<dbReference type="InterPro" id="IPR036390">
    <property type="entry name" value="WH_DNA-bd_sf"/>
</dbReference>
<name>A0A1G7Q7G2_9GAMM</name>
<dbReference type="AlphaFoldDB" id="A0A1G7Q7G2"/>
<accession>A0A1G7Q7G2</accession>
<feature type="domain" description="HTH lysR-type" evidence="5">
    <location>
        <begin position="2"/>
        <end position="59"/>
    </location>
</feature>
<dbReference type="InterPro" id="IPR005119">
    <property type="entry name" value="LysR_subst-bd"/>
</dbReference>
<dbReference type="Proteomes" id="UP000198641">
    <property type="component" value="Unassembled WGS sequence"/>
</dbReference>
<dbReference type="SUPFAM" id="SSF46785">
    <property type="entry name" value="Winged helix' DNA-binding domain"/>
    <property type="match status" value="1"/>
</dbReference>
<dbReference type="InterPro" id="IPR036388">
    <property type="entry name" value="WH-like_DNA-bd_sf"/>
</dbReference>
<dbReference type="InterPro" id="IPR000847">
    <property type="entry name" value="LysR_HTH_N"/>
</dbReference>
<organism evidence="6 7">
    <name type="scientific">Onishia taeanensis</name>
    <dbReference type="NCBI Taxonomy" id="284577"/>
    <lineage>
        <taxon>Bacteria</taxon>
        <taxon>Pseudomonadati</taxon>
        <taxon>Pseudomonadota</taxon>
        <taxon>Gammaproteobacteria</taxon>
        <taxon>Oceanospirillales</taxon>
        <taxon>Halomonadaceae</taxon>
        <taxon>Onishia</taxon>
    </lineage>
</organism>
<dbReference type="STRING" id="284577.SAMN05216571_103128"/>
<evidence type="ECO:0000256" key="1">
    <source>
        <dbReference type="ARBA" id="ARBA00009437"/>
    </source>
</evidence>
<dbReference type="FunFam" id="1.10.10.10:FF:000001">
    <property type="entry name" value="LysR family transcriptional regulator"/>
    <property type="match status" value="1"/>
</dbReference>
<dbReference type="Gene3D" id="3.40.190.290">
    <property type="match status" value="1"/>
</dbReference>
<keyword evidence="2" id="KW-0805">Transcription regulation</keyword>
<dbReference type="Pfam" id="PF03466">
    <property type="entry name" value="LysR_substrate"/>
    <property type="match status" value="1"/>
</dbReference>
<dbReference type="InterPro" id="IPR050950">
    <property type="entry name" value="HTH-type_LysR_regulators"/>
</dbReference>
<evidence type="ECO:0000313" key="6">
    <source>
        <dbReference type="EMBL" id="SDF94527.1"/>
    </source>
</evidence>
<dbReference type="Pfam" id="PF00126">
    <property type="entry name" value="HTH_1"/>
    <property type="match status" value="1"/>
</dbReference>
<keyword evidence="4" id="KW-0804">Transcription</keyword>
<evidence type="ECO:0000313" key="7">
    <source>
        <dbReference type="Proteomes" id="UP000198641"/>
    </source>
</evidence>
<evidence type="ECO:0000259" key="5">
    <source>
        <dbReference type="PROSITE" id="PS50931"/>
    </source>
</evidence>
<keyword evidence="7" id="KW-1185">Reference proteome</keyword>
<dbReference type="OrthoDB" id="570111at2"/>
<comment type="similarity">
    <text evidence="1">Belongs to the LysR transcriptional regulatory family.</text>
</comment>
<evidence type="ECO:0000256" key="3">
    <source>
        <dbReference type="ARBA" id="ARBA00023125"/>
    </source>
</evidence>
<dbReference type="GO" id="GO:0003677">
    <property type="term" value="F:DNA binding"/>
    <property type="evidence" value="ECO:0007669"/>
    <property type="project" value="UniProtKB-KW"/>
</dbReference>
<evidence type="ECO:0000256" key="2">
    <source>
        <dbReference type="ARBA" id="ARBA00023015"/>
    </source>
</evidence>
<dbReference type="GO" id="GO:0005829">
    <property type="term" value="C:cytosol"/>
    <property type="evidence" value="ECO:0007669"/>
    <property type="project" value="TreeGrafter"/>
</dbReference>
<dbReference type="PANTHER" id="PTHR30419">
    <property type="entry name" value="HTH-TYPE TRANSCRIPTIONAL REGULATOR YBHD"/>
    <property type="match status" value="1"/>
</dbReference>
<evidence type="ECO:0000256" key="4">
    <source>
        <dbReference type="ARBA" id="ARBA00023163"/>
    </source>
</evidence>
<dbReference type="PANTHER" id="PTHR30419:SF8">
    <property type="entry name" value="NITROGEN ASSIMILATION TRANSCRIPTIONAL ACTIVATOR-RELATED"/>
    <property type="match status" value="1"/>
</dbReference>
<dbReference type="GO" id="GO:0003700">
    <property type="term" value="F:DNA-binding transcription factor activity"/>
    <property type="evidence" value="ECO:0007669"/>
    <property type="project" value="InterPro"/>
</dbReference>
<dbReference type="SUPFAM" id="SSF53850">
    <property type="entry name" value="Periplasmic binding protein-like II"/>
    <property type="match status" value="1"/>
</dbReference>